<dbReference type="Proteomes" id="UP000233837">
    <property type="component" value="Unassembled WGS sequence"/>
</dbReference>
<evidence type="ECO:0000259" key="1">
    <source>
        <dbReference type="Pfam" id="PF13966"/>
    </source>
</evidence>
<keyword evidence="3" id="KW-1185">Reference proteome</keyword>
<reference evidence="2 3" key="1">
    <citation type="journal article" date="2016" name="Sci. Rep.">
        <title>The Dendrobium catenatum Lindl. genome sequence provides insights into polysaccharide synthase, floral development and adaptive evolution.</title>
        <authorList>
            <person name="Zhang G.Q."/>
            <person name="Xu Q."/>
            <person name="Bian C."/>
            <person name="Tsai W.C."/>
            <person name="Yeh C.M."/>
            <person name="Liu K.W."/>
            <person name="Yoshida K."/>
            <person name="Zhang L.S."/>
            <person name="Chang S.B."/>
            <person name="Chen F."/>
            <person name="Shi Y."/>
            <person name="Su Y.Y."/>
            <person name="Zhang Y.Q."/>
            <person name="Chen L.J."/>
            <person name="Yin Y."/>
            <person name="Lin M."/>
            <person name="Huang H."/>
            <person name="Deng H."/>
            <person name="Wang Z.W."/>
            <person name="Zhu S.L."/>
            <person name="Zhao X."/>
            <person name="Deng C."/>
            <person name="Niu S.C."/>
            <person name="Huang J."/>
            <person name="Wang M."/>
            <person name="Liu G.H."/>
            <person name="Yang H.J."/>
            <person name="Xiao X.J."/>
            <person name="Hsiao Y.Y."/>
            <person name="Wu W.L."/>
            <person name="Chen Y.Y."/>
            <person name="Mitsuda N."/>
            <person name="Ohme-Takagi M."/>
            <person name="Luo Y.B."/>
            <person name="Van de Peer Y."/>
            <person name="Liu Z.J."/>
        </authorList>
    </citation>
    <scope>NUCLEOTIDE SEQUENCE [LARGE SCALE GENOMIC DNA]</scope>
    <source>
        <tissue evidence="2">The whole plant</tissue>
    </source>
</reference>
<sequence>MAVTGKLKTADNLISRGIVVPSLCTFCSRFPENHNHLFFGCDFSFMILIRMLPELNIFLLRPTIAQIYDFFEHSSTYNRREKDFGCLSISCIIYYIWKERNCRRFSGVCINSVKVICTISNAIRLKTAKWKTKDMLLERFSGI</sequence>
<gene>
    <name evidence="2" type="ORF">MA16_Dca008234</name>
</gene>
<dbReference type="Pfam" id="PF13966">
    <property type="entry name" value="zf-RVT"/>
    <property type="match status" value="1"/>
</dbReference>
<dbReference type="AlphaFoldDB" id="A0A2I0X6K9"/>
<feature type="domain" description="Reverse transcriptase zinc-binding" evidence="1">
    <location>
        <begin position="2"/>
        <end position="44"/>
    </location>
</feature>
<dbReference type="InterPro" id="IPR026960">
    <property type="entry name" value="RVT-Znf"/>
</dbReference>
<reference evidence="2 3" key="2">
    <citation type="journal article" date="2017" name="Nature">
        <title>The Apostasia genome and the evolution of orchids.</title>
        <authorList>
            <person name="Zhang G.Q."/>
            <person name="Liu K.W."/>
            <person name="Li Z."/>
            <person name="Lohaus R."/>
            <person name="Hsiao Y.Y."/>
            <person name="Niu S.C."/>
            <person name="Wang J.Y."/>
            <person name="Lin Y.C."/>
            <person name="Xu Q."/>
            <person name="Chen L.J."/>
            <person name="Yoshida K."/>
            <person name="Fujiwara S."/>
            <person name="Wang Z.W."/>
            <person name="Zhang Y.Q."/>
            <person name="Mitsuda N."/>
            <person name="Wang M."/>
            <person name="Liu G.H."/>
            <person name="Pecoraro L."/>
            <person name="Huang H.X."/>
            <person name="Xiao X.J."/>
            <person name="Lin M."/>
            <person name="Wu X.Y."/>
            <person name="Wu W.L."/>
            <person name="Chen Y.Y."/>
            <person name="Chang S.B."/>
            <person name="Sakamoto S."/>
            <person name="Ohme-Takagi M."/>
            <person name="Yagi M."/>
            <person name="Zeng S.J."/>
            <person name="Shen C.Y."/>
            <person name="Yeh C.M."/>
            <person name="Luo Y.B."/>
            <person name="Tsai W.C."/>
            <person name="Van de Peer Y."/>
            <person name="Liu Z.J."/>
        </authorList>
    </citation>
    <scope>NUCLEOTIDE SEQUENCE [LARGE SCALE GENOMIC DNA]</scope>
    <source>
        <tissue evidence="2">The whole plant</tissue>
    </source>
</reference>
<accession>A0A2I0X6K9</accession>
<organism evidence="2 3">
    <name type="scientific">Dendrobium catenatum</name>
    <dbReference type="NCBI Taxonomy" id="906689"/>
    <lineage>
        <taxon>Eukaryota</taxon>
        <taxon>Viridiplantae</taxon>
        <taxon>Streptophyta</taxon>
        <taxon>Embryophyta</taxon>
        <taxon>Tracheophyta</taxon>
        <taxon>Spermatophyta</taxon>
        <taxon>Magnoliopsida</taxon>
        <taxon>Liliopsida</taxon>
        <taxon>Asparagales</taxon>
        <taxon>Orchidaceae</taxon>
        <taxon>Epidendroideae</taxon>
        <taxon>Malaxideae</taxon>
        <taxon>Dendrobiinae</taxon>
        <taxon>Dendrobium</taxon>
    </lineage>
</organism>
<dbReference type="EMBL" id="KZ502094">
    <property type="protein sequence ID" value="PKU83547.1"/>
    <property type="molecule type" value="Genomic_DNA"/>
</dbReference>
<proteinExistence type="predicted"/>
<evidence type="ECO:0000313" key="3">
    <source>
        <dbReference type="Proteomes" id="UP000233837"/>
    </source>
</evidence>
<protein>
    <recommendedName>
        <fullName evidence="1">Reverse transcriptase zinc-binding domain-containing protein</fullName>
    </recommendedName>
</protein>
<evidence type="ECO:0000313" key="2">
    <source>
        <dbReference type="EMBL" id="PKU83547.1"/>
    </source>
</evidence>
<name>A0A2I0X6K9_9ASPA</name>